<dbReference type="GO" id="GO:0009289">
    <property type="term" value="C:pilus"/>
    <property type="evidence" value="ECO:0007669"/>
    <property type="project" value="InterPro"/>
</dbReference>
<evidence type="ECO:0000259" key="1">
    <source>
        <dbReference type="Pfam" id="PF00419"/>
    </source>
</evidence>
<name>A0A1B8GZF6_9GAMM</name>
<dbReference type="InterPro" id="IPR008966">
    <property type="entry name" value="Adhesion_dom_sf"/>
</dbReference>
<gene>
    <name evidence="2" type="ORF">AYY18_12520</name>
</gene>
<proteinExistence type="predicted"/>
<feature type="domain" description="Fimbrial-type adhesion" evidence="1">
    <location>
        <begin position="29"/>
        <end position="177"/>
    </location>
</feature>
<dbReference type="PANTHER" id="PTHR33420:SF26">
    <property type="entry name" value="FIMBRIAL SUBUNIT"/>
    <property type="match status" value="1"/>
</dbReference>
<evidence type="ECO:0000313" key="2">
    <source>
        <dbReference type="EMBL" id="OBU02204.1"/>
    </source>
</evidence>
<comment type="caution">
    <text evidence="2">The sequence shown here is derived from an EMBL/GenBank/DDBJ whole genome shotgun (WGS) entry which is preliminary data.</text>
</comment>
<keyword evidence="3" id="KW-1185">Reference proteome</keyword>
<dbReference type="AlphaFoldDB" id="A0A1B8GZF6"/>
<organism evidence="2 3">
    <name type="scientific">Morganella psychrotolerans</name>
    <dbReference type="NCBI Taxonomy" id="368603"/>
    <lineage>
        <taxon>Bacteria</taxon>
        <taxon>Pseudomonadati</taxon>
        <taxon>Pseudomonadota</taxon>
        <taxon>Gammaproteobacteria</taxon>
        <taxon>Enterobacterales</taxon>
        <taxon>Morganellaceae</taxon>
        <taxon>Morganella</taxon>
    </lineage>
</organism>
<dbReference type="GO" id="GO:0043709">
    <property type="term" value="P:cell adhesion involved in single-species biofilm formation"/>
    <property type="evidence" value="ECO:0007669"/>
    <property type="project" value="TreeGrafter"/>
</dbReference>
<dbReference type="Pfam" id="PF00419">
    <property type="entry name" value="Fimbrial"/>
    <property type="match status" value="1"/>
</dbReference>
<dbReference type="Proteomes" id="UP000092377">
    <property type="component" value="Unassembled WGS sequence"/>
</dbReference>
<accession>A0A1B8GZF6</accession>
<dbReference type="EMBL" id="LZEY01000061">
    <property type="protein sequence ID" value="OBU02204.1"/>
    <property type="molecule type" value="Genomic_DNA"/>
</dbReference>
<reference evidence="3" key="1">
    <citation type="submission" date="2016-06" db="EMBL/GenBank/DDBJ databases">
        <authorList>
            <person name="Butler K."/>
        </authorList>
    </citation>
    <scope>NUCLEOTIDE SEQUENCE [LARGE SCALE GENOMIC DNA]</scope>
    <source>
        <strain evidence="3">GCSL-Mp20</strain>
    </source>
</reference>
<evidence type="ECO:0000313" key="3">
    <source>
        <dbReference type="Proteomes" id="UP000092377"/>
    </source>
</evidence>
<protein>
    <submittedName>
        <fullName evidence="2">Fimbrial protein</fullName>
    </submittedName>
</protein>
<dbReference type="InterPro" id="IPR000259">
    <property type="entry name" value="Adhesion_dom_fimbrial"/>
</dbReference>
<dbReference type="PANTHER" id="PTHR33420">
    <property type="entry name" value="FIMBRIAL SUBUNIT ELFA-RELATED"/>
    <property type="match status" value="1"/>
</dbReference>
<dbReference type="InterPro" id="IPR050263">
    <property type="entry name" value="Bact_Fimbrial_Adh_Pro"/>
</dbReference>
<sequence>MMNIIRIIKNLILLSILWISNSYADVVINVTAEMMTPACDIRSNNNSAPLNISFGSQNIDVVNKSTVFREFPLYLSNCDFRKNMAIVLTPNTGKSIDYNGKPVLETSISNLGINFNDITGGTVKSLEVGQSKRITPEKVNDTEYRIDLQADLVSTIPPEKLAPGKFTASMTVQIVYD</sequence>
<dbReference type="InterPro" id="IPR036937">
    <property type="entry name" value="Adhesion_dom_fimbrial_sf"/>
</dbReference>
<dbReference type="Gene3D" id="2.60.40.1090">
    <property type="entry name" value="Fimbrial-type adhesion domain"/>
    <property type="match status" value="1"/>
</dbReference>
<dbReference type="SUPFAM" id="SSF49401">
    <property type="entry name" value="Bacterial adhesins"/>
    <property type="match status" value="1"/>
</dbReference>